<gene>
    <name evidence="1" type="ORF">UABAM_03598</name>
</gene>
<keyword evidence="2" id="KW-1185">Reference proteome</keyword>
<evidence type="ECO:0000313" key="1">
    <source>
        <dbReference type="EMBL" id="BBM85235.1"/>
    </source>
</evidence>
<organism evidence="1 2">
    <name type="scientific">Uabimicrobium amorphum</name>
    <dbReference type="NCBI Taxonomy" id="2596890"/>
    <lineage>
        <taxon>Bacteria</taxon>
        <taxon>Pseudomonadati</taxon>
        <taxon>Planctomycetota</taxon>
        <taxon>Candidatus Uabimicrobiia</taxon>
        <taxon>Candidatus Uabimicrobiales</taxon>
        <taxon>Candidatus Uabimicrobiaceae</taxon>
        <taxon>Candidatus Uabimicrobium</taxon>
    </lineage>
</organism>
<sequence length="95" mass="10793">MPIIFKCQCGQYFTSANSLVGYKFDCVRCHIQLTVPNPHFEEKKQQDILDVLFPDEPKSEQKKSILFEKSDRCQHCGAKMLSGQYVCSLCGLQSG</sequence>
<evidence type="ECO:0000313" key="2">
    <source>
        <dbReference type="Proteomes" id="UP000326354"/>
    </source>
</evidence>
<dbReference type="Proteomes" id="UP000326354">
    <property type="component" value="Chromosome"/>
</dbReference>
<dbReference type="AlphaFoldDB" id="A0A5S9F3Y4"/>
<reference evidence="1 2" key="1">
    <citation type="submission" date="2019-08" db="EMBL/GenBank/DDBJ databases">
        <title>Complete genome sequence of Candidatus Uab amorphum.</title>
        <authorList>
            <person name="Shiratori T."/>
            <person name="Suzuki S."/>
            <person name="Kakizawa Y."/>
            <person name="Ishida K."/>
        </authorList>
    </citation>
    <scope>NUCLEOTIDE SEQUENCE [LARGE SCALE GENOMIC DNA]</scope>
    <source>
        <strain evidence="1 2">SRT547</strain>
    </source>
</reference>
<dbReference type="KEGG" id="uam:UABAM_03598"/>
<name>A0A5S9F3Y4_UABAM</name>
<proteinExistence type="predicted"/>
<protein>
    <submittedName>
        <fullName evidence="1">Uncharacterized protein</fullName>
    </submittedName>
</protein>
<accession>A0A5S9F3Y4</accession>
<dbReference type="EMBL" id="AP019860">
    <property type="protein sequence ID" value="BBM85235.1"/>
    <property type="molecule type" value="Genomic_DNA"/>
</dbReference>